<evidence type="ECO:0000313" key="5">
    <source>
        <dbReference type="EMBL" id="AYQ73571.1"/>
    </source>
</evidence>
<evidence type="ECO:0000256" key="3">
    <source>
        <dbReference type="PROSITE-ProRule" id="PRU00284"/>
    </source>
</evidence>
<dbReference type="GO" id="GO:0006935">
    <property type="term" value="P:chemotaxis"/>
    <property type="evidence" value="ECO:0007669"/>
    <property type="project" value="InterPro"/>
</dbReference>
<dbReference type="Gene3D" id="3.30.450.20">
    <property type="entry name" value="PAS domain"/>
    <property type="match status" value="1"/>
</dbReference>
<protein>
    <submittedName>
        <fullName evidence="5">Methyl-accepting chemotaxis protein</fullName>
    </submittedName>
</protein>
<keyword evidence="6" id="KW-1185">Reference proteome</keyword>
<evidence type="ECO:0000256" key="1">
    <source>
        <dbReference type="ARBA" id="ARBA00023224"/>
    </source>
</evidence>
<dbReference type="GO" id="GO:0016020">
    <property type="term" value="C:membrane"/>
    <property type="evidence" value="ECO:0007669"/>
    <property type="project" value="InterPro"/>
</dbReference>
<dbReference type="InterPro" id="IPR004089">
    <property type="entry name" value="MCPsignal_dom"/>
</dbReference>
<dbReference type="CDD" id="cd18773">
    <property type="entry name" value="PDC1_HK_sensor"/>
    <property type="match status" value="1"/>
</dbReference>
<accession>A0A3G3K0C2</accession>
<dbReference type="GO" id="GO:0004888">
    <property type="term" value="F:transmembrane signaling receptor activity"/>
    <property type="evidence" value="ECO:0007669"/>
    <property type="project" value="InterPro"/>
</dbReference>
<comment type="similarity">
    <text evidence="2">Belongs to the methyl-accepting chemotaxis (MCP) protein family.</text>
</comment>
<gene>
    <name evidence="5" type="ORF">EAV92_13885</name>
</gene>
<dbReference type="PANTHER" id="PTHR32089">
    <property type="entry name" value="METHYL-ACCEPTING CHEMOTAXIS PROTEIN MCPB"/>
    <property type="match status" value="1"/>
</dbReference>
<dbReference type="InterPro" id="IPR004090">
    <property type="entry name" value="Chemotax_Me-accpt_rcpt"/>
</dbReference>
<dbReference type="EMBL" id="CP033433">
    <property type="protein sequence ID" value="AYQ73571.1"/>
    <property type="molecule type" value="Genomic_DNA"/>
</dbReference>
<dbReference type="PRINTS" id="PR00260">
    <property type="entry name" value="CHEMTRNSDUCR"/>
</dbReference>
<reference evidence="5 6" key="1">
    <citation type="submission" date="2018-10" db="EMBL/GenBank/DDBJ databases">
        <title>Genome Sequence of Cohnella sp.</title>
        <authorList>
            <person name="Srinivasan S."/>
            <person name="Kim M.K."/>
        </authorList>
    </citation>
    <scope>NUCLEOTIDE SEQUENCE [LARGE SCALE GENOMIC DNA]</scope>
    <source>
        <strain evidence="5 6">18JY8-7</strain>
    </source>
</reference>
<evidence type="ECO:0000256" key="2">
    <source>
        <dbReference type="ARBA" id="ARBA00029447"/>
    </source>
</evidence>
<dbReference type="Gene3D" id="1.10.287.950">
    <property type="entry name" value="Methyl-accepting chemotaxis protein"/>
    <property type="match status" value="1"/>
</dbReference>
<dbReference type="Pfam" id="PF00015">
    <property type="entry name" value="MCPsignal"/>
    <property type="match status" value="1"/>
</dbReference>
<evidence type="ECO:0000313" key="6">
    <source>
        <dbReference type="Proteomes" id="UP000269097"/>
    </source>
</evidence>
<dbReference type="SUPFAM" id="SSF103190">
    <property type="entry name" value="Sensory domain-like"/>
    <property type="match status" value="1"/>
</dbReference>
<dbReference type="Pfam" id="PF22673">
    <property type="entry name" value="MCP-like_PDC_1"/>
    <property type="match status" value="1"/>
</dbReference>
<dbReference type="AlphaFoldDB" id="A0A3G3K0C2"/>
<dbReference type="PROSITE" id="PS50111">
    <property type="entry name" value="CHEMOTAXIS_TRANSDUC_2"/>
    <property type="match status" value="1"/>
</dbReference>
<dbReference type="KEGG" id="coh:EAV92_13885"/>
<dbReference type="PANTHER" id="PTHR32089:SF112">
    <property type="entry name" value="LYSOZYME-LIKE PROTEIN-RELATED"/>
    <property type="match status" value="1"/>
</dbReference>
<organism evidence="5 6">
    <name type="scientific">Cohnella candidum</name>
    <dbReference type="NCBI Taxonomy" id="2674991"/>
    <lineage>
        <taxon>Bacteria</taxon>
        <taxon>Bacillati</taxon>
        <taxon>Bacillota</taxon>
        <taxon>Bacilli</taxon>
        <taxon>Bacillales</taxon>
        <taxon>Paenibacillaceae</taxon>
        <taxon>Cohnella</taxon>
    </lineage>
</organism>
<sequence length="466" mass="50655">MTRKWTQWLRLKENVVTATPAQTDNPEKLRRMTDEALVIADRLQAAVSEVDQSMGQLGTLADKAAVKEENLRQHSRSAMDSLKEAFSALQEVSAASQEIRGVSEEMSAQSQQTRDVVLEVCRSLQHTDEVMNDLSRNHGAMEERVNGLIAQASKIGEINALIQEIVTQTSLLALNAAIEAAHAGEHGLGFSVVATEIRKLAEQSGQAVKRSTAIVQEIETGIRNVVSSVESEKESVSRGLQEMGTMRDSMDAIFNAIHKVDQRAGVTLRFAVEQADRTTAAGGRLEEVVEAVNLTLTSVDETLEQNKKQRVEIDNLGRVSTELKEAAGELSESVRLVGDKRSDAGVSADPSTWISWLGGVLSDPDLAGMEPAKHRELLKGWLGRTQGVEAIWSNRSDGSFVFSEPEAGLLNARGREWWKRAMAGETFVSELYVSAITKKPCLTVSMPIRGKDGAAIGVVGIDIVVS</sequence>
<feature type="domain" description="Methyl-accepting transducer" evidence="4">
    <location>
        <begin position="53"/>
        <end position="290"/>
    </location>
</feature>
<dbReference type="SUPFAM" id="SSF58104">
    <property type="entry name" value="Methyl-accepting chemotaxis protein (MCP) signaling domain"/>
    <property type="match status" value="1"/>
</dbReference>
<proteinExistence type="inferred from homology"/>
<dbReference type="RefSeq" id="WP_123041655.1">
    <property type="nucleotide sequence ID" value="NZ_CP033433.1"/>
</dbReference>
<dbReference type="GO" id="GO:0007165">
    <property type="term" value="P:signal transduction"/>
    <property type="evidence" value="ECO:0007669"/>
    <property type="project" value="UniProtKB-KW"/>
</dbReference>
<dbReference type="InterPro" id="IPR029151">
    <property type="entry name" value="Sensor-like_sf"/>
</dbReference>
<keyword evidence="1 3" id="KW-0807">Transducer</keyword>
<dbReference type="Proteomes" id="UP000269097">
    <property type="component" value="Chromosome"/>
</dbReference>
<name>A0A3G3K0C2_9BACL</name>
<evidence type="ECO:0000259" key="4">
    <source>
        <dbReference type="PROSITE" id="PS50111"/>
    </source>
</evidence>
<dbReference type="SMART" id="SM00283">
    <property type="entry name" value="MA"/>
    <property type="match status" value="1"/>
</dbReference>